<evidence type="ECO:0000313" key="2">
    <source>
        <dbReference type="Proteomes" id="UP000698752"/>
    </source>
</evidence>
<dbReference type="EMBL" id="JAAEDI010000007">
    <property type="protein sequence ID" value="MBR0649544.1"/>
    <property type="molecule type" value="Genomic_DNA"/>
</dbReference>
<organism evidence="1 2">
    <name type="scientific">Neoroseomonas terrae</name>
    <dbReference type="NCBI Taxonomy" id="424799"/>
    <lineage>
        <taxon>Bacteria</taxon>
        <taxon>Pseudomonadati</taxon>
        <taxon>Pseudomonadota</taxon>
        <taxon>Alphaproteobacteria</taxon>
        <taxon>Acetobacterales</taxon>
        <taxon>Acetobacteraceae</taxon>
        <taxon>Neoroseomonas</taxon>
    </lineage>
</organism>
<keyword evidence="2" id="KW-1185">Reference proteome</keyword>
<protein>
    <submittedName>
        <fullName evidence="1">Uncharacterized protein</fullName>
    </submittedName>
</protein>
<gene>
    <name evidence="1" type="ORF">GXW78_07725</name>
</gene>
<name>A0ABS5EEV0_9PROT</name>
<reference evidence="2" key="1">
    <citation type="journal article" date="2021" name="Syst. Appl. Microbiol.">
        <title>Roseomonas hellenica sp. nov., isolated from roots of wild-growing Alkanna tinctoria.</title>
        <authorList>
            <person name="Rat A."/>
            <person name="Naranjo H.D."/>
            <person name="Lebbe L."/>
            <person name="Cnockaert M."/>
            <person name="Krigas N."/>
            <person name="Grigoriadou K."/>
            <person name="Maloupa E."/>
            <person name="Willems A."/>
        </authorList>
    </citation>
    <scope>NUCLEOTIDE SEQUENCE [LARGE SCALE GENOMIC DNA]</scope>
    <source>
        <strain evidence="2">LMG 31159</strain>
    </source>
</reference>
<accession>A0ABS5EEV0</accession>
<dbReference type="Proteomes" id="UP000698752">
    <property type="component" value="Unassembled WGS sequence"/>
</dbReference>
<sequence length="90" mass="10108">MPAFIEVLPVGPDGRLFQICDGERYGYVETDGIAERWQRGRDVICRHPSVIAYIGHWLSTDGVLVGSQHAPRLSWDDICLHVPEARGVLH</sequence>
<comment type="caution">
    <text evidence="1">The sequence shown here is derived from an EMBL/GenBank/DDBJ whole genome shotgun (WGS) entry which is preliminary data.</text>
</comment>
<proteinExistence type="predicted"/>
<dbReference type="RefSeq" id="WP_211867592.1">
    <property type="nucleotide sequence ID" value="NZ_JAAEDI010000007.1"/>
</dbReference>
<evidence type="ECO:0000313" key="1">
    <source>
        <dbReference type="EMBL" id="MBR0649544.1"/>
    </source>
</evidence>